<name>A0AAV4QYN2_CAEEX</name>
<feature type="region of interest" description="Disordered" evidence="1">
    <location>
        <begin position="15"/>
        <end position="74"/>
    </location>
</feature>
<feature type="compositionally biased region" description="Basic residues" evidence="1">
    <location>
        <begin position="17"/>
        <end position="32"/>
    </location>
</feature>
<dbReference type="EMBL" id="BPLR01007112">
    <property type="protein sequence ID" value="GIY14595.1"/>
    <property type="molecule type" value="Genomic_DNA"/>
</dbReference>
<comment type="caution">
    <text evidence="2">The sequence shown here is derived from an EMBL/GenBank/DDBJ whole genome shotgun (WGS) entry which is preliminary data.</text>
</comment>
<evidence type="ECO:0000256" key="1">
    <source>
        <dbReference type="SAM" id="MobiDB-lite"/>
    </source>
</evidence>
<sequence length="137" mass="15585">MININVNTCIGLEQRSVKQKSRNKLPQKKHNSLHPSFQDRAGNGHRQAVIKQTWPRQVAGIPPPDGSPVAISGRSNPRCGVYLSQLQKKKKKEHFLKAQFVDKSWSVYLVKKSIHSTMALSKHFRTNKSTTKWTAEK</sequence>
<organism evidence="2 3">
    <name type="scientific">Caerostris extrusa</name>
    <name type="common">Bark spider</name>
    <name type="synonym">Caerostris bankana</name>
    <dbReference type="NCBI Taxonomy" id="172846"/>
    <lineage>
        <taxon>Eukaryota</taxon>
        <taxon>Metazoa</taxon>
        <taxon>Ecdysozoa</taxon>
        <taxon>Arthropoda</taxon>
        <taxon>Chelicerata</taxon>
        <taxon>Arachnida</taxon>
        <taxon>Araneae</taxon>
        <taxon>Araneomorphae</taxon>
        <taxon>Entelegynae</taxon>
        <taxon>Araneoidea</taxon>
        <taxon>Araneidae</taxon>
        <taxon>Caerostris</taxon>
    </lineage>
</organism>
<evidence type="ECO:0000313" key="2">
    <source>
        <dbReference type="EMBL" id="GIY14595.1"/>
    </source>
</evidence>
<accession>A0AAV4QYN2</accession>
<proteinExistence type="predicted"/>
<reference evidence="2 3" key="1">
    <citation type="submission" date="2021-06" db="EMBL/GenBank/DDBJ databases">
        <title>Caerostris extrusa draft genome.</title>
        <authorList>
            <person name="Kono N."/>
            <person name="Arakawa K."/>
        </authorList>
    </citation>
    <scope>NUCLEOTIDE SEQUENCE [LARGE SCALE GENOMIC DNA]</scope>
</reference>
<dbReference type="Proteomes" id="UP001054945">
    <property type="component" value="Unassembled WGS sequence"/>
</dbReference>
<evidence type="ECO:0000313" key="3">
    <source>
        <dbReference type="Proteomes" id="UP001054945"/>
    </source>
</evidence>
<gene>
    <name evidence="2" type="ORF">CEXT_627261</name>
</gene>
<dbReference type="AlphaFoldDB" id="A0AAV4QYN2"/>
<protein>
    <submittedName>
        <fullName evidence="2">Uncharacterized protein</fullName>
    </submittedName>
</protein>
<keyword evidence="3" id="KW-1185">Reference proteome</keyword>